<sequence length="222" mass="25223">MEAELFKKLRIQSGQRILLLNAPAGYTERLIPLPEHTSLDSQPEGTYDLVHLFVRSAAELEEFAPLAIHAVKYDALLWITYPKKSSKIKTDLSRDEGWKVISEAGYEGVALVSIDETWSAMRFRLIDLVKSTGARRERRAVGAVGTAVIPTHERTLEIPDDLQHVLNENPQAKEFFDGLSFTSRKEYVRWVTDAKREETRTSRVAKSLEKLREGIKSPFIKA</sequence>
<organism evidence="1 2">
    <name type="scientific">Paenibacillus radicis</name>
    <name type="common">ex Xue et al. 2023</name>
    <dbReference type="NCBI Taxonomy" id="2972489"/>
    <lineage>
        <taxon>Bacteria</taxon>
        <taxon>Bacillati</taxon>
        <taxon>Bacillota</taxon>
        <taxon>Bacilli</taxon>
        <taxon>Bacillales</taxon>
        <taxon>Paenibacillaceae</taxon>
        <taxon>Paenibacillus</taxon>
    </lineage>
</organism>
<dbReference type="Pfam" id="PF13376">
    <property type="entry name" value="OmdA"/>
    <property type="match status" value="1"/>
</dbReference>
<evidence type="ECO:0000313" key="2">
    <source>
        <dbReference type="Proteomes" id="UP001300012"/>
    </source>
</evidence>
<gene>
    <name evidence="1" type="ORF">NV381_05700</name>
</gene>
<reference evidence="1 2" key="1">
    <citation type="submission" date="2022-08" db="EMBL/GenBank/DDBJ databases">
        <title>Paenibacillus endoradicis sp. nov., Paenibacillus radicibacter sp. nov and Paenibacillus pararadicis sp. nov., three cold-adapted plant growth-promoting bacteria isolated from root of Larix gmelinii in Great Khingan.</title>
        <authorList>
            <person name="Xue H."/>
        </authorList>
    </citation>
    <scope>NUCLEOTIDE SEQUENCE [LARGE SCALE GENOMIC DNA]</scope>
    <source>
        <strain evidence="1 2">N5-1-1-5</strain>
    </source>
</reference>
<protein>
    <submittedName>
        <fullName evidence="1">YdeI/OmpD-associated family protein</fullName>
    </submittedName>
</protein>
<dbReference type="RefSeq" id="WP_258212305.1">
    <property type="nucleotide sequence ID" value="NZ_JANQBD010000003.1"/>
</dbReference>
<name>A0ABT1YBX6_9BACL</name>
<accession>A0ABT1YBX6</accession>
<keyword evidence="2" id="KW-1185">Reference proteome</keyword>
<dbReference type="EMBL" id="JANQBD010000003">
    <property type="protein sequence ID" value="MCR8630694.1"/>
    <property type="molecule type" value="Genomic_DNA"/>
</dbReference>
<dbReference type="Proteomes" id="UP001300012">
    <property type="component" value="Unassembled WGS sequence"/>
</dbReference>
<proteinExistence type="predicted"/>
<comment type="caution">
    <text evidence="1">The sequence shown here is derived from an EMBL/GenBank/DDBJ whole genome shotgun (WGS) entry which is preliminary data.</text>
</comment>
<evidence type="ECO:0000313" key="1">
    <source>
        <dbReference type="EMBL" id="MCR8630694.1"/>
    </source>
</evidence>